<dbReference type="InterPro" id="IPR031649">
    <property type="entry name" value="GPHH_dom"/>
</dbReference>
<protein>
    <submittedName>
        <fullName evidence="15">Aste57867_13151 protein</fullName>
    </submittedName>
</protein>
<comment type="subcellular location">
    <subcellularLocation>
        <location evidence="1 10">Membrane</location>
        <topology evidence="1 10">Multi-pass membrane protein</topology>
    </subcellularLocation>
</comment>
<dbReference type="GO" id="GO:0005509">
    <property type="term" value="F:calcium ion binding"/>
    <property type="evidence" value="ECO:0007669"/>
    <property type="project" value="InterPro"/>
</dbReference>
<evidence type="ECO:0000256" key="2">
    <source>
        <dbReference type="ARBA" id="ARBA00022448"/>
    </source>
</evidence>
<dbReference type="Gene3D" id="1.20.120.350">
    <property type="entry name" value="Voltage-gated potassium channels. Chain C"/>
    <property type="match status" value="4"/>
</dbReference>
<evidence type="ECO:0000256" key="11">
    <source>
        <dbReference type="SAM" id="MobiDB-lite"/>
    </source>
</evidence>
<evidence type="ECO:0000313" key="15">
    <source>
        <dbReference type="EMBL" id="VFT89992.1"/>
    </source>
</evidence>
<feature type="transmembrane region" description="Helical" evidence="12">
    <location>
        <begin position="986"/>
        <end position="1004"/>
    </location>
</feature>
<keyword evidence="2" id="KW-0813">Transport</keyword>
<dbReference type="PROSITE" id="PS50222">
    <property type="entry name" value="EF_HAND_2"/>
    <property type="match status" value="1"/>
</dbReference>
<feature type="transmembrane region" description="Helical" evidence="12">
    <location>
        <begin position="888"/>
        <end position="905"/>
    </location>
</feature>
<keyword evidence="10" id="KW-0107">Calcium channel</keyword>
<feature type="domain" description="EF-hand" evidence="13">
    <location>
        <begin position="1635"/>
        <end position="1670"/>
    </location>
</feature>
<sequence>MCVLMALTLLGYAVATVGVVLVWHVYVAPYMVCNAYMVLVTYLQHTDTYIPHFRGDEWTWLRGALCTVDRSFGTWIDGAIHHIADTHVTHHLFGFHFTMPSKRRGRCSCSSAPTTSVTRHQFQRHSCASVATADLSTPVATFSFTKRVGRLVRGMHTPTATKWSSRRQIGRGNLQPSGYFRTTTPHQDRGAGIGRVASEMERPAIVNPVEDDKPPKKKPTQSYAELNPHHFPLRTLGLFTLKNPWRRLCMRITDNRFFNWFIMLTVLINTFSMTFARQNITSSPDAGRDKAIATVESVTLCVYIAEMTLKMVAQGCWGRHAYFSDNWNCLDFVVIVTGIIITAYNDTSSIALIRCLRILRPLRTLRSFPGLKMLVNALLSALPSLANVSVLLCFSYVVFSILGVGIWSGAYHHRCRLTEFPVTLNFTASDAPANFTYPDPGWISTVLQDPNKHRCTELDVDESWTTPQSCFWPLDPSDTVGLYCGGRECNPGTTCGSNYDRHGNPRFQNIVVNGTLAFSLMSEPDFTANLNFGLTNFDNVGSGLVIVLQTVTASGWMVLTQTTQDCFSWVGAGVYFNVVLFIGMCFLLQINMAIMVSAFVTSKENQQIVQHPPPKPRAAPRMRKSLTNHIAIKTKALHQDMTRSRVGLLVARGRAWLLWLVTAKPFRRVAFVFTLVNIIALALHMYPMVDGVRATNLEIVQFVCLVFFVLELLCHLVAHGPTAYFSSGLNVIDAASIIVGVVDAIIDPPGFIDGSISRSNPFIALRALRAIKLAQTFKPLKRLMLAIGGAMGEFLNFLFFLTVFIYIFALLGMELFAGKFYFDESNRPLVYAYSATGVPAPLLTVNRHRSHFDTIDAAAFTVFQVITYDDFPAIMYDGWLTAGLASPFYFASIVVLGVWVVMNMFSAITVNSVMDAVDGDDDQDPAKAEMKRSLSKMRYLERSVARLDITGSSKAAAVLTERPSEAVLRTQWPLRHACLMLTRSRAWTLFVVGTILVASVMTAFDTPLLDPNDQVGQIMDALNHTFAVLFTTEMVVELLANGVLKYIKDPWKVLDALIVGVSLLSWSSSWSIVNFAGIRSLRCLRALRPLRVINQMPQLKVVVNTLFRCAPDIAKALLFFAFSLFMFGIACVLFFQGGMSTCSTSPYQYLDNPMYMPPPPWFPPSYAGSYSMADLKLYDVMTFPRAWRDLTPASQQVLAPVLATCPFPPAAATDPTFVPTSKQMCLCFAGMTWQPQVPQSFDNVLVAMGSLYELTTMEGWTAVAYAGVDSRGPDLQPIVDSTRAILLFWVLFMISCAFFMTNLFLGILCDAFMREKYGGFLTDDQIKWINFQRKLIAIEPLQRVSRPRQPWRQPAYDIVHSEAFDVGITCAILVNTIALALTYFGQPPLMDFVLNVINYAFSALFLVEAALKLVGIGPRTYFGRGWDRFDFFILVLTLISSVLPFVLADKFNLGAGAMVVRVFRVGRALRLINKAKLMRSLFDTIIIALPAVTNVTGLLMLMYYIYAAVGVQLFAKVGFGTSMLNSQQNFQTFWIALQTLIGFSTGENWDNFMWELYNIAPDSNPGCVDRAYNGSLCGFNTTFGCTPLDGCGTWTIIPYMYTFELIVGYIGLNLFSGILVDAVADADTATSSAVLDLQDFARLWCDYDPRGSCRIELDELALILKRMSPPFGYRGLDGYSLHRIRKALGDTGIMVYDAKYVHFRDVPRALALRSVSQGDPDKFQDINSTLDELGITKDFYRAWGRRYKKGQDTLAKMAPTATVDLHVAQLIIARWHRRHKRRQTLQDSGVIRRLIVAEVVHEMCAKVAASDAAVVAAFVPSTAQHPAHWHM</sequence>
<keyword evidence="10" id="KW-0109">Calcium transport</keyword>
<gene>
    <name evidence="15" type="primary">Aste57867_13151</name>
    <name evidence="14" type="ORF">As57867_013102</name>
    <name evidence="15" type="ORF">ASTE57867_13151</name>
</gene>
<feature type="transmembrane region" description="Helical" evidence="12">
    <location>
        <begin position="1484"/>
        <end position="1506"/>
    </location>
</feature>
<keyword evidence="9 10" id="KW-0106">Calcium</keyword>
<keyword evidence="16" id="KW-1185">Reference proteome</keyword>
<evidence type="ECO:0000256" key="7">
    <source>
        <dbReference type="ARBA" id="ARBA00023136"/>
    </source>
</evidence>
<feature type="region of interest" description="Disordered" evidence="11">
    <location>
        <begin position="160"/>
        <end position="191"/>
    </location>
</feature>
<evidence type="ECO:0000256" key="4">
    <source>
        <dbReference type="ARBA" id="ARBA00022737"/>
    </source>
</evidence>
<dbReference type="GO" id="GO:0005891">
    <property type="term" value="C:voltage-gated calcium channel complex"/>
    <property type="evidence" value="ECO:0007669"/>
    <property type="project" value="InterPro"/>
</dbReference>
<dbReference type="InterPro" id="IPR027359">
    <property type="entry name" value="Volt_channel_dom_sf"/>
</dbReference>
<feature type="transmembrane region" description="Helical" evidence="12">
    <location>
        <begin position="1396"/>
        <end position="1417"/>
    </location>
</feature>
<dbReference type="Proteomes" id="UP000332933">
    <property type="component" value="Unassembled WGS sequence"/>
</dbReference>
<dbReference type="Gene3D" id="1.10.287.70">
    <property type="match status" value="4"/>
</dbReference>
<dbReference type="PANTHER" id="PTHR10037">
    <property type="entry name" value="VOLTAGE-GATED CATION CHANNEL CALCIUM AND SODIUM"/>
    <property type="match status" value="1"/>
</dbReference>
<feature type="transmembrane region" description="Helical" evidence="12">
    <location>
        <begin position="374"/>
        <end position="407"/>
    </location>
</feature>
<keyword evidence="6" id="KW-0406">Ion transport</keyword>
<evidence type="ECO:0000256" key="12">
    <source>
        <dbReference type="SAM" id="Phobius"/>
    </source>
</evidence>
<dbReference type="PANTHER" id="PTHR10037:SF62">
    <property type="entry name" value="SODIUM CHANNEL PROTEIN 60E"/>
    <property type="match status" value="1"/>
</dbReference>
<reference evidence="15 16" key="1">
    <citation type="submission" date="2019-03" db="EMBL/GenBank/DDBJ databases">
        <authorList>
            <person name="Gaulin E."/>
            <person name="Dumas B."/>
        </authorList>
    </citation>
    <scope>NUCLEOTIDE SEQUENCE [LARGE SCALE GENOMIC DNA]</scope>
    <source>
        <strain evidence="15">CBS 568.67</strain>
    </source>
</reference>
<dbReference type="PRINTS" id="PR00167">
    <property type="entry name" value="CACHANNEL"/>
</dbReference>
<evidence type="ECO:0000256" key="1">
    <source>
        <dbReference type="ARBA" id="ARBA00004141"/>
    </source>
</evidence>
<feature type="compositionally biased region" description="Polar residues" evidence="11">
    <location>
        <begin position="174"/>
        <end position="185"/>
    </location>
</feature>
<dbReference type="Pfam" id="PF16905">
    <property type="entry name" value="GPHH"/>
    <property type="match status" value="1"/>
</dbReference>
<reference evidence="14" key="2">
    <citation type="submission" date="2019-06" db="EMBL/GenBank/DDBJ databases">
        <title>Genomics analysis of Aphanomyces spp. identifies a new class of oomycete effector associated with host adaptation.</title>
        <authorList>
            <person name="Gaulin E."/>
        </authorList>
    </citation>
    <scope>NUCLEOTIDE SEQUENCE</scope>
    <source>
        <strain evidence="14">CBS 578.67</strain>
    </source>
</reference>
<feature type="transmembrane region" description="Helical" evidence="12">
    <location>
        <begin position="1286"/>
        <end position="1308"/>
    </location>
</feature>
<proteinExistence type="inferred from homology"/>
<evidence type="ECO:0000256" key="6">
    <source>
        <dbReference type="ARBA" id="ARBA00023065"/>
    </source>
</evidence>
<dbReference type="GO" id="GO:0005245">
    <property type="term" value="F:voltage-gated calcium channel activity"/>
    <property type="evidence" value="ECO:0007669"/>
    <property type="project" value="InterPro"/>
</dbReference>
<keyword evidence="5 12" id="KW-1133">Transmembrane helix</keyword>
<dbReference type="GO" id="GO:0005248">
    <property type="term" value="F:voltage-gated sodium channel activity"/>
    <property type="evidence" value="ECO:0007669"/>
    <property type="project" value="TreeGrafter"/>
</dbReference>
<evidence type="ECO:0000256" key="3">
    <source>
        <dbReference type="ARBA" id="ARBA00022692"/>
    </source>
</evidence>
<feature type="transmembrane region" description="Helical" evidence="12">
    <location>
        <begin position="783"/>
        <end position="809"/>
    </location>
</feature>
<dbReference type="InterPro" id="IPR005821">
    <property type="entry name" value="Ion_trans_dom"/>
</dbReference>
<feature type="transmembrane region" description="Helical" evidence="12">
    <location>
        <begin position="1429"/>
        <end position="1447"/>
    </location>
</feature>
<dbReference type="EMBL" id="CAADRA010005455">
    <property type="protein sequence ID" value="VFT89992.1"/>
    <property type="molecule type" value="Genomic_DNA"/>
</dbReference>
<feature type="transmembrane region" description="Helical" evidence="12">
    <location>
        <begin position="257"/>
        <end position="276"/>
    </location>
</feature>
<dbReference type="InterPro" id="IPR043203">
    <property type="entry name" value="VGCC_Ca_Na"/>
</dbReference>
<evidence type="ECO:0000313" key="16">
    <source>
        <dbReference type="Proteomes" id="UP000332933"/>
    </source>
</evidence>
<keyword evidence="3 12" id="KW-0812">Transmembrane</keyword>
<feature type="transmembrane region" description="Helical" evidence="12">
    <location>
        <begin position="669"/>
        <end position="687"/>
    </location>
</feature>
<comment type="similarity">
    <text evidence="10">Belongs to the calcium channel alpha-1 subunit (TC 1.A.1.11) family.</text>
</comment>
<dbReference type="OrthoDB" id="431720at2759"/>
<feature type="transmembrane region" description="Helical" evidence="12">
    <location>
        <begin position="1056"/>
        <end position="1078"/>
    </location>
</feature>
<feature type="binding site" evidence="9">
    <location>
        <position position="1258"/>
    </location>
    <ligand>
        <name>Ca(2+)</name>
        <dbReference type="ChEBI" id="CHEBI:29108"/>
    </ligand>
</feature>
<evidence type="ECO:0000313" key="14">
    <source>
        <dbReference type="EMBL" id="KAF0696070.1"/>
    </source>
</evidence>
<keyword evidence="7 12" id="KW-0472">Membrane</keyword>
<feature type="transmembrane region" description="Helical" evidence="12">
    <location>
        <begin position="332"/>
        <end position="353"/>
    </location>
</feature>
<feature type="transmembrane region" description="Helical" evidence="12">
    <location>
        <begin position="1363"/>
        <end position="1384"/>
    </location>
</feature>
<dbReference type="SUPFAM" id="SSF81324">
    <property type="entry name" value="Voltage-gated potassium channels"/>
    <property type="match status" value="4"/>
</dbReference>
<evidence type="ECO:0000259" key="13">
    <source>
        <dbReference type="PROSITE" id="PS50222"/>
    </source>
</evidence>
<evidence type="ECO:0000256" key="10">
    <source>
        <dbReference type="RuleBase" id="RU003808"/>
    </source>
</evidence>
<feature type="transmembrane region" description="Helical" evidence="12">
    <location>
        <begin position="699"/>
        <end position="718"/>
    </location>
</feature>
<keyword evidence="10" id="KW-0851">Voltage-gated channel</keyword>
<evidence type="ECO:0000256" key="5">
    <source>
        <dbReference type="ARBA" id="ARBA00022989"/>
    </source>
</evidence>
<dbReference type="InterPro" id="IPR002077">
    <property type="entry name" value="VDCCAlpha1"/>
</dbReference>
<keyword evidence="8" id="KW-0407">Ion channel</keyword>
<evidence type="ECO:0000256" key="9">
    <source>
        <dbReference type="PIRSR" id="PIRSR602077-1"/>
    </source>
</evidence>
<feature type="transmembrane region" description="Helical" evidence="12">
    <location>
        <begin position="1116"/>
        <end position="1135"/>
    </location>
</feature>
<keyword evidence="9" id="KW-0479">Metal-binding</keyword>
<name>A0A485KZG8_9STRA</name>
<dbReference type="Gene3D" id="1.10.238.10">
    <property type="entry name" value="EF-hand"/>
    <property type="match status" value="1"/>
</dbReference>
<evidence type="ECO:0000256" key="8">
    <source>
        <dbReference type="ARBA" id="ARBA00023303"/>
    </source>
</evidence>
<accession>A0A485KZG8</accession>
<dbReference type="GO" id="GO:0001518">
    <property type="term" value="C:voltage-gated sodium channel complex"/>
    <property type="evidence" value="ECO:0007669"/>
    <property type="project" value="TreeGrafter"/>
</dbReference>
<keyword evidence="4" id="KW-0677">Repeat</keyword>
<dbReference type="Pfam" id="PF00520">
    <property type="entry name" value="Ion_trans"/>
    <property type="match status" value="4"/>
</dbReference>
<dbReference type="InterPro" id="IPR002048">
    <property type="entry name" value="EF_hand_dom"/>
</dbReference>
<dbReference type="EMBL" id="VJMH01005434">
    <property type="protein sequence ID" value="KAF0696070.1"/>
    <property type="molecule type" value="Genomic_DNA"/>
</dbReference>
<organism evidence="15 16">
    <name type="scientific">Aphanomyces stellatus</name>
    <dbReference type="NCBI Taxonomy" id="120398"/>
    <lineage>
        <taxon>Eukaryota</taxon>
        <taxon>Sar</taxon>
        <taxon>Stramenopiles</taxon>
        <taxon>Oomycota</taxon>
        <taxon>Saprolegniomycetes</taxon>
        <taxon>Saprolegniales</taxon>
        <taxon>Verrucalvaceae</taxon>
        <taxon>Aphanomyces</taxon>
    </lineage>
</organism>